<comment type="caution">
    <text evidence="2">The sequence shown here is derived from an EMBL/GenBank/DDBJ whole genome shotgun (WGS) entry which is preliminary data.</text>
</comment>
<evidence type="ECO:0000313" key="3">
    <source>
        <dbReference type="EMBL" id="CAL1145908.1"/>
    </source>
</evidence>
<accession>A0A9P1CKE5</accession>
<evidence type="ECO:0000256" key="1">
    <source>
        <dbReference type="SAM" id="MobiDB-lite"/>
    </source>
</evidence>
<protein>
    <submittedName>
        <fullName evidence="2">Uncharacterized protein</fullName>
    </submittedName>
</protein>
<dbReference type="AlphaFoldDB" id="A0A9P1CKE5"/>
<feature type="compositionally biased region" description="Low complexity" evidence="1">
    <location>
        <begin position="59"/>
        <end position="73"/>
    </location>
</feature>
<feature type="region of interest" description="Disordered" evidence="1">
    <location>
        <begin position="22"/>
        <end position="117"/>
    </location>
</feature>
<reference evidence="3" key="2">
    <citation type="submission" date="2024-04" db="EMBL/GenBank/DDBJ databases">
        <authorList>
            <person name="Chen Y."/>
            <person name="Shah S."/>
            <person name="Dougan E. K."/>
            <person name="Thang M."/>
            <person name="Chan C."/>
        </authorList>
    </citation>
    <scope>NUCLEOTIDE SEQUENCE [LARGE SCALE GENOMIC DNA]</scope>
</reference>
<evidence type="ECO:0000313" key="4">
    <source>
        <dbReference type="Proteomes" id="UP001152797"/>
    </source>
</evidence>
<keyword evidence="4" id="KW-1185">Reference proteome</keyword>
<evidence type="ECO:0000313" key="2">
    <source>
        <dbReference type="EMBL" id="CAI3992533.1"/>
    </source>
</evidence>
<gene>
    <name evidence="2" type="ORF">C1SCF055_LOCUS19358</name>
</gene>
<name>A0A9P1CKE5_9DINO</name>
<reference evidence="2" key="1">
    <citation type="submission" date="2022-10" db="EMBL/GenBank/DDBJ databases">
        <authorList>
            <person name="Chen Y."/>
            <person name="Dougan E. K."/>
            <person name="Chan C."/>
            <person name="Rhodes N."/>
            <person name="Thang M."/>
        </authorList>
    </citation>
    <scope>NUCLEOTIDE SEQUENCE</scope>
</reference>
<sequence>MLRIFGPLDAEPDLEDLLDAEIEVKDSAGAPPKRTTQRTLDDLFRGKPKAKPSSSRQTAGSHGSGNASSSSHGFDFERALRGLSTSGTTKTPKSHSNEATNGNISGSAEGPGDSLLVMESEDSITIYFGNDMLDRHYAPDE</sequence>
<dbReference type="EMBL" id="CAMXCT010001724">
    <property type="protein sequence ID" value="CAI3992533.1"/>
    <property type="molecule type" value="Genomic_DNA"/>
</dbReference>
<dbReference type="Proteomes" id="UP001152797">
    <property type="component" value="Unassembled WGS sequence"/>
</dbReference>
<proteinExistence type="predicted"/>
<feature type="compositionally biased region" description="Polar residues" evidence="1">
    <location>
        <begin position="97"/>
        <end position="106"/>
    </location>
</feature>
<dbReference type="EMBL" id="CAMXCT020001724">
    <property type="protein sequence ID" value="CAL1145908.1"/>
    <property type="molecule type" value="Genomic_DNA"/>
</dbReference>
<organism evidence="2">
    <name type="scientific">Cladocopium goreaui</name>
    <dbReference type="NCBI Taxonomy" id="2562237"/>
    <lineage>
        <taxon>Eukaryota</taxon>
        <taxon>Sar</taxon>
        <taxon>Alveolata</taxon>
        <taxon>Dinophyceae</taxon>
        <taxon>Suessiales</taxon>
        <taxon>Symbiodiniaceae</taxon>
        <taxon>Cladocopium</taxon>
    </lineage>
</organism>
<dbReference type="EMBL" id="CAMXCT030001724">
    <property type="protein sequence ID" value="CAL4779845.1"/>
    <property type="molecule type" value="Genomic_DNA"/>
</dbReference>